<dbReference type="RefSeq" id="WP_143155251.1">
    <property type="nucleotide sequence ID" value="NZ_BMEN01000002.1"/>
</dbReference>
<reference evidence="2" key="1">
    <citation type="submission" date="2016-11" db="EMBL/GenBank/DDBJ databases">
        <authorList>
            <person name="Varghese N."/>
            <person name="Submissions S."/>
        </authorList>
    </citation>
    <scope>NUCLEOTIDE SEQUENCE [LARGE SCALE GENOMIC DNA]</scope>
    <source>
        <strain evidence="2">DSM 100572</strain>
    </source>
</reference>
<gene>
    <name evidence="1" type="ORF">SAMN05444281_1141</name>
</gene>
<evidence type="ECO:0000313" key="1">
    <source>
        <dbReference type="EMBL" id="SHH60148.1"/>
    </source>
</evidence>
<evidence type="ECO:0000313" key="2">
    <source>
        <dbReference type="Proteomes" id="UP000184109"/>
    </source>
</evidence>
<name>A0A1M5UB57_9FLAO</name>
<accession>A0A1M5UB57</accession>
<dbReference type="OrthoDB" id="1431274at2"/>
<keyword evidence="2" id="KW-1185">Reference proteome</keyword>
<dbReference type="AlphaFoldDB" id="A0A1M5UB57"/>
<sequence>MRTRYIILAMVYVIFHITGLSIAQENGIVQLYLDPKMMIEGPYADSKSGELDLMIKAGMVNKTYEMGFFVEQFKALSYTSAGAYYNKKVNVEKILPMLNRFEFSTGLDTGFIHRIIKNQKDYSFTAALNAEVKYYVKKNFGVSLLSNYRYRGDLVEFYDTKNPMLFSGYVGLFYKF</sequence>
<dbReference type="EMBL" id="FQXQ01000002">
    <property type="protein sequence ID" value="SHH60148.1"/>
    <property type="molecule type" value="Genomic_DNA"/>
</dbReference>
<proteinExistence type="predicted"/>
<organism evidence="1 2">
    <name type="scientific">Wenyingzhuangia marina</name>
    <dbReference type="NCBI Taxonomy" id="1195760"/>
    <lineage>
        <taxon>Bacteria</taxon>
        <taxon>Pseudomonadati</taxon>
        <taxon>Bacteroidota</taxon>
        <taxon>Flavobacteriia</taxon>
        <taxon>Flavobacteriales</taxon>
        <taxon>Flavobacteriaceae</taxon>
        <taxon>Wenyingzhuangia</taxon>
    </lineage>
</organism>
<dbReference type="Proteomes" id="UP000184109">
    <property type="component" value="Unassembled WGS sequence"/>
</dbReference>
<evidence type="ECO:0008006" key="3">
    <source>
        <dbReference type="Google" id="ProtNLM"/>
    </source>
</evidence>
<protein>
    <recommendedName>
        <fullName evidence="3">Outer membrane protein beta-barrel domain-containing protein</fullName>
    </recommendedName>
</protein>